<dbReference type="EMBL" id="DF844513">
    <property type="protein sequence ID" value="GAT48364.1"/>
    <property type="molecule type" value="Genomic_DNA"/>
</dbReference>
<gene>
    <name evidence="2" type="ORF">MCHLO_05778</name>
</gene>
<dbReference type="Proteomes" id="UP000815677">
    <property type="component" value="Unassembled WGS sequence"/>
</dbReference>
<evidence type="ECO:0000256" key="1">
    <source>
        <dbReference type="SAM" id="MobiDB-lite"/>
    </source>
</evidence>
<organism evidence="2 3">
    <name type="scientific">Mycena chlorophos</name>
    <name type="common">Agaric fungus</name>
    <name type="synonym">Agaricus chlorophos</name>
    <dbReference type="NCBI Taxonomy" id="658473"/>
    <lineage>
        <taxon>Eukaryota</taxon>
        <taxon>Fungi</taxon>
        <taxon>Dikarya</taxon>
        <taxon>Basidiomycota</taxon>
        <taxon>Agaricomycotina</taxon>
        <taxon>Agaricomycetes</taxon>
        <taxon>Agaricomycetidae</taxon>
        <taxon>Agaricales</taxon>
        <taxon>Marasmiineae</taxon>
        <taxon>Mycenaceae</taxon>
        <taxon>Mycena</taxon>
    </lineage>
</organism>
<feature type="region of interest" description="Disordered" evidence="1">
    <location>
        <begin position="398"/>
        <end position="427"/>
    </location>
</feature>
<sequence length="773" mass="87852">MFHHNNDDDETGERWIQDPVLHPENDKIVSEIPGLLDALSELMANSATRTRRSLEEATNAWVSHAVQSTATVFAIEQWFVRCIAMDFEKLQLAISEGCKSFFWLQYNLCNEEGGRAEALVELLRLQVKGIRAASTPEVNLHTEPSDINWPSASPRRQAIYDTVDSAMPKLLQRFYNVLHGYYRVNPTSSIDDMIDALCDARAVPASVYKKPAWARGMSKNGLTQLLSYVTDPKIRHEVLLPHTSNGKYNWRQYWTCLHHKWTPNASELSASPEVFPCGTNLAKPDALNFLAIVMNDERFLTQMTANPENACLLLSQDNFVWGWHHWLAATIKAMQFVPSVIPSVDDGWDLRDLFRELGRITIDGQVLHLQKASRKLERPLHPLLEAVFTISARSRMRLKEMQQEAHHPTRPEASNATTPPKRPRKKARMDLNYGSDTVSITAISNDAELGPRRQCPHCDPDDPCIRYYDLTKQAQRRIDLFKGAYFTEATDNDYVGHHDEARSYDPIRDFGFKVITSRPHVMKSCGRDITIFRTVDGSERVFRFAVRYNAFSPRVLEELRSSHANVAEYAKETKRKAKTQAAGKIRSLGARMPQTGRRADGLGVFSCQDASTPENVEAFLSAAHANDILLEHARSFAPNVVKEIRKTASESSLLPFGRTSMMSFYCEKYASPQHTDLDAAWSLCCQLWKKAGLNEYSFVFAEWGIVIRTEENCLWIFKPTEVHGTLLPRKSTYQHTVSSGIHTTIRSRDATASNNVEQARVTYASRRDYWNAH</sequence>
<keyword evidence="3" id="KW-1185">Reference proteome</keyword>
<feature type="compositionally biased region" description="Basic and acidic residues" evidence="1">
    <location>
        <begin position="398"/>
        <end position="410"/>
    </location>
</feature>
<reference evidence="2" key="1">
    <citation type="submission" date="2014-09" db="EMBL/GenBank/DDBJ databases">
        <title>Genome sequence of the luminous mushroom Mycena chlorophos for searching fungal bioluminescence genes.</title>
        <authorList>
            <person name="Tanaka Y."/>
            <person name="Kasuga D."/>
            <person name="Oba Y."/>
            <person name="Hase S."/>
            <person name="Sato K."/>
            <person name="Oba Y."/>
            <person name="Sakakibara Y."/>
        </authorList>
    </citation>
    <scope>NUCLEOTIDE SEQUENCE</scope>
</reference>
<proteinExistence type="predicted"/>
<accession>A0ABQ0LB54</accession>
<evidence type="ECO:0000313" key="2">
    <source>
        <dbReference type="EMBL" id="GAT48364.1"/>
    </source>
</evidence>
<evidence type="ECO:0000313" key="3">
    <source>
        <dbReference type="Proteomes" id="UP000815677"/>
    </source>
</evidence>
<name>A0ABQ0LB54_MYCCL</name>
<protein>
    <submittedName>
        <fullName evidence="2">Uncharacterized protein</fullName>
    </submittedName>
</protein>